<proteinExistence type="predicted"/>
<dbReference type="PANTHER" id="PTHR46199:SF3">
    <property type="entry name" value="RAC GTPASE-ACTIVATING PROTEIN 1"/>
    <property type="match status" value="1"/>
</dbReference>
<evidence type="ECO:0000259" key="5">
    <source>
        <dbReference type="PROSITE" id="PS50081"/>
    </source>
</evidence>
<dbReference type="Gene3D" id="3.30.60.20">
    <property type="match status" value="1"/>
</dbReference>
<dbReference type="GO" id="GO:0051256">
    <property type="term" value="P:mitotic spindle midzone assembly"/>
    <property type="evidence" value="ECO:0007669"/>
    <property type="project" value="TreeGrafter"/>
</dbReference>
<dbReference type="CDD" id="cd20821">
    <property type="entry name" value="C1_MgcRacGAP"/>
    <property type="match status" value="1"/>
</dbReference>
<feature type="coiled-coil region" evidence="3">
    <location>
        <begin position="99"/>
        <end position="126"/>
    </location>
</feature>
<dbReference type="GO" id="GO:0032154">
    <property type="term" value="C:cleavage furrow"/>
    <property type="evidence" value="ECO:0007669"/>
    <property type="project" value="TreeGrafter"/>
</dbReference>
<dbReference type="SUPFAM" id="SSF57889">
    <property type="entry name" value="Cysteine-rich domain"/>
    <property type="match status" value="1"/>
</dbReference>
<dbReference type="InterPro" id="IPR000198">
    <property type="entry name" value="RhoGAP_dom"/>
</dbReference>
<evidence type="ECO:0000313" key="8">
    <source>
        <dbReference type="Proteomes" id="UP000230066"/>
    </source>
</evidence>
<dbReference type="SMART" id="SM00324">
    <property type="entry name" value="RhoGAP"/>
    <property type="match status" value="1"/>
</dbReference>
<reference evidence="7" key="1">
    <citation type="submission" date="2019-03" db="EMBL/GenBank/DDBJ databases">
        <title>Improved annotation for the trematode Fasciola hepatica.</title>
        <authorList>
            <person name="Choi Y.-J."/>
            <person name="Martin J."/>
            <person name="Mitreva M."/>
        </authorList>
    </citation>
    <scope>NUCLEOTIDE SEQUENCE [LARGE SCALE GENOMIC DNA]</scope>
</reference>
<dbReference type="SUPFAM" id="SSF48350">
    <property type="entry name" value="GTPase activation domain, GAP"/>
    <property type="match status" value="1"/>
</dbReference>
<dbReference type="AlphaFoldDB" id="A0A4E0RY23"/>
<dbReference type="GO" id="GO:0030496">
    <property type="term" value="C:midbody"/>
    <property type="evidence" value="ECO:0007669"/>
    <property type="project" value="TreeGrafter"/>
</dbReference>
<keyword evidence="8" id="KW-1185">Reference proteome</keyword>
<dbReference type="GO" id="GO:0005634">
    <property type="term" value="C:nucleus"/>
    <property type="evidence" value="ECO:0007669"/>
    <property type="project" value="TreeGrafter"/>
</dbReference>
<evidence type="ECO:0000256" key="1">
    <source>
        <dbReference type="ARBA" id="ARBA00022723"/>
    </source>
</evidence>
<dbReference type="InterPro" id="IPR008936">
    <property type="entry name" value="Rho_GTPase_activation_prot"/>
</dbReference>
<dbReference type="Pfam" id="PF00620">
    <property type="entry name" value="RhoGAP"/>
    <property type="match status" value="1"/>
</dbReference>
<dbReference type="InterPro" id="IPR046349">
    <property type="entry name" value="C1-like_sf"/>
</dbReference>
<organism evidence="7 8">
    <name type="scientific">Fasciola hepatica</name>
    <name type="common">Liver fluke</name>
    <dbReference type="NCBI Taxonomy" id="6192"/>
    <lineage>
        <taxon>Eukaryota</taxon>
        <taxon>Metazoa</taxon>
        <taxon>Spiralia</taxon>
        <taxon>Lophotrochozoa</taxon>
        <taxon>Platyhelminthes</taxon>
        <taxon>Trematoda</taxon>
        <taxon>Digenea</taxon>
        <taxon>Plagiorchiida</taxon>
        <taxon>Echinostomata</taxon>
        <taxon>Echinostomatoidea</taxon>
        <taxon>Fasciolidae</taxon>
        <taxon>Fasciola</taxon>
    </lineage>
</organism>
<keyword evidence="2" id="KW-0862">Zinc</keyword>
<keyword evidence="3" id="KW-0175">Coiled coil</keyword>
<dbReference type="PROSITE" id="PS50081">
    <property type="entry name" value="ZF_DAG_PE_2"/>
    <property type="match status" value="1"/>
</dbReference>
<keyword evidence="1" id="KW-0479">Metal-binding</keyword>
<evidence type="ECO:0000259" key="6">
    <source>
        <dbReference type="PROSITE" id="PS50238"/>
    </source>
</evidence>
<feature type="domain" description="Phorbol-ester/DAG-type" evidence="5">
    <location>
        <begin position="349"/>
        <end position="398"/>
    </location>
</feature>
<evidence type="ECO:0000313" key="7">
    <source>
        <dbReference type="EMBL" id="THD23492.1"/>
    </source>
</evidence>
<evidence type="ECO:0000256" key="2">
    <source>
        <dbReference type="ARBA" id="ARBA00022833"/>
    </source>
</evidence>
<accession>A0A4E0RY23</accession>
<dbReference type="Proteomes" id="UP000230066">
    <property type="component" value="Unassembled WGS sequence"/>
</dbReference>
<dbReference type="GO" id="GO:0005096">
    <property type="term" value="F:GTPase activator activity"/>
    <property type="evidence" value="ECO:0007669"/>
    <property type="project" value="TreeGrafter"/>
</dbReference>
<dbReference type="GO" id="GO:0097149">
    <property type="term" value="C:centralspindlin complex"/>
    <property type="evidence" value="ECO:0007669"/>
    <property type="project" value="TreeGrafter"/>
</dbReference>
<comment type="caution">
    <text evidence="7">The sequence shown here is derived from an EMBL/GenBank/DDBJ whole genome shotgun (WGS) entry which is preliminary data.</text>
</comment>
<dbReference type="EMBL" id="JXXN02002117">
    <property type="protein sequence ID" value="THD23492.1"/>
    <property type="molecule type" value="Genomic_DNA"/>
</dbReference>
<dbReference type="SMART" id="SM00109">
    <property type="entry name" value="C1"/>
    <property type="match status" value="1"/>
</dbReference>
<dbReference type="PROSITE" id="PS50238">
    <property type="entry name" value="RHOGAP"/>
    <property type="match status" value="1"/>
</dbReference>
<dbReference type="Gene3D" id="1.10.555.10">
    <property type="entry name" value="Rho GTPase activation protein"/>
    <property type="match status" value="1"/>
</dbReference>
<dbReference type="Pfam" id="PF00130">
    <property type="entry name" value="C1_1"/>
    <property type="match status" value="1"/>
</dbReference>
<dbReference type="GO" id="GO:0007266">
    <property type="term" value="P:Rho protein signal transduction"/>
    <property type="evidence" value="ECO:0007669"/>
    <property type="project" value="TreeGrafter"/>
</dbReference>
<evidence type="ECO:0000256" key="3">
    <source>
        <dbReference type="SAM" id="Coils"/>
    </source>
</evidence>
<feature type="region of interest" description="Disordered" evidence="4">
    <location>
        <begin position="328"/>
        <end position="347"/>
    </location>
</feature>
<name>A0A4E0RY23_FASHE</name>
<dbReference type="GO" id="GO:0046872">
    <property type="term" value="F:metal ion binding"/>
    <property type="evidence" value="ECO:0007669"/>
    <property type="project" value="UniProtKB-KW"/>
</dbReference>
<gene>
    <name evidence="7" type="ORF">D915_005722</name>
</gene>
<dbReference type="GO" id="GO:0000281">
    <property type="term" value="P:mitotic cytokinesis"/>
    <property type="evidence" value="ECO:0007669"/>
    <property type="project" value="TreeGrafter"/>
</dbReference>
<sequence length="737" mass="81949">MWKCASACRTISQDWHIFVLKNVLTNLIEVYGISECVYHHMASSKVGKRRHKTNNHILLYDSLITNSSELFGHAQCADQTSVKLLDLLCRCQDRWSLDIDRLRSNCQLLEAKVNQLRTQQEEAAEMLYREKESTRRAELARESLKRKIDAIREVLVTNDVDEAKRRLDDVELSAAVSYELRNNTRLDHSAGSLLDPVNVSIESHEDETESSFVQIVDSSKTPARRSMRMSKFRSSSVPKFTSNNVATTDILKSNGRGSVELQRVSRKRNSDKSDDSYFGVEVKRSVFTSQTHQSVISRGVVPSTVAEESSRLYSSDAVNVHHSNDALHVTPANPSITPKPATLSRLNRPHNFTSRSVLRMDVCSACGRRIGFGKTAYKCTVCRLLVHPTCRKALAQTCVPPSATHTPLSTMNHPRAWATSPRRVPSNAITSRALVPALPFGSPKSKRTATVAPPTSPTLSVRLGLRNVNLTDFCPADQFPRIPALIIHCVTEVVARGMNTVGLYRVSGSEKQVRDLYDKFFRTNMTPGLALVEDIHVVCGCLKLFLRNLSEPLVTFEQRPVLAVASERVQIDPEDAVHRAIDVLDCLPAPNRDTLSYIVLHLKLVARTPACQMGEDNLAKVFGPTLVGYSCPEPQLMQTVTETRTQQAVVKLLFSVPEHIYSAILSSPPVDTSSGVDQDETNYFSPLSVRVDHGDVGAAGRTPMRLRQTPRGVINPGMSRKRFLPSFLSSNRTATDV</sequence>
<feature type="domain" description="Rho-GAP" evidence="6">
    <location>
        <begin position="468"/>
        <end position="661"/>
    </location>
</feature>
<evidence type="ECO:0000256" key="4">
    <source>
        <dbReference type="SAM" id="MobiDB-lite"/>
    </source>
</evidence>
<dbReference type="GO" id="GO:0051233">
    <property type="term" value="C:spindle midzone"/>
    <property type="evidence" value="ECO:0007669"/>
    <property type="project" value="TreeGrafter"/>
</dbReference>
<dbReference type="PROSITE" id="PS00479">
    <property type="entry name" value="ZF_DAG_PE_1"/>
    <property type="match status" value="1"/>
</dbReference>
<dbReference type="InterPro" id="IPR002219">
    <property type="entry name" value="PKC_DAG/PE"/>
</dbReference>
<protein>
    <submittedName>
        <fullName evidence="7">Rac GTPase-activating protein 1</fullName>
    </submittedName>
</protein>
<dbReference type="PANTHER" id="PTHR46199">
    <property type="entry name" value="RAC GTPASE-ACTIVATING PROTEIN 1"/>
    <property type="match status" value="1"/>
</dbReference>